<dbReference type="GO" id="GO:0016020">
    <property type="term" value="C:membrane"/>
    <property type="evidence" value="ECO:0007669"/>
    <property type="project" value="UniProtKB-SubCell"/>
</dbReference>
<feature type="transmembrane region" description="Helical" evidence="5">
    <location>
        <begin position="122"/>
        <end position="149"/>
    </location>
</feature>
<sequence>MTLFLFIPNFFLRRYKSNRCYSQYAFDGPVIELFFQVQAYLWMLFNYLLPAVIMISSHAYVIHVLRHPTPGQQRGRQVQNSVRRLILTTSLMAGLLLMLHLYEAIRYILANSNVIRYAAGTAIQQVGALLITLSSVLNPCVLIATSYTVRMQVIRSVLRYDAVNTNVSRTNETNVNN</sequence>
<dbReference type="EMBL" id="DF142871">
    <property type="protein sequence ID" value="GAA39097.1"/>
    <property type="molecule type" value="Genomic_DNA"/>
</dbReference>
<evidence type="ECO:0000259" key="6">
    <source>
        <dbReference type="PROSITE" id="PS50262"/>
    </source>
</evidence>
<keyword evidence="2 5" id="KW-0812">Transmembrane</keyword>
<keyword evidence="3 5" id="KW-1133">Transmembrane helix</keyword>
<name>H2KP21_CLOSI</name>
<dbReference type="Proteomes" id="UP000008909">
    <property type="component" value="Unassembled WGS sequence"/>
</dbReference>
<feature type="transmembrane region" description="Helical" evidence="5">
    <location>
        <begin position="39"/>
        <end position="65"/>
    </location>
</feature>
<dbReference type="AlphaFoldDB" id="H2KP21"/>
<evidence type="ECO:0000256" key="3">
    <source>
        <dbReference type="ARBA" id="ARBA00022989"/>
    </source>
</evidence>
<protein>
    <submittedName>
        <fullName evidence="7">Amine GPCR</fullName>
    </submittedName>
</protein>
<evidence type="ECO:0000256" key="1">
    <source>
        <dbReference type="ARBA" id="ARBA00004370"/>
    </source>
</evidence>
<feature type="domain" description="G-protein coupled receptors family 1 profile" evidence="6">
    <location>
        <begin position="1"/>
        <end position="142"/>
    </location>
</feature>
<dbReference type="SUPFAM" id="SSF81321">
    <property type="entry name" value="Family A G protein-coupled receptor-like"/>
    <property type="match status" value="1"/>
</dbReference>
<proteinExistence type="predicted"/>
<evidence type="ECO:0000256" key="4">
    <source>
        <dbReference type="ARBA" id="ARBA00023136"/>
    </source>
</evidence>
<evidence type="ECO:0000256" key="2">
    <source>
        <dbReference type="ARBA" id="ARBA00022692"/>
    </source>
</evidence>
<keyword evidence="8" id="KW-1185">Reference proteome</keyword>
<accession>H2KP21</accession>
<evidence type="ECO:0000313" key="7">
    <source>
        <dbReference type="EMBL" id="GAA39097.1"/>
    </source>
</evidence>
<comment type="subcellular location">
    <subcellularLocation>
        <location evidence="1">Membrane</location>
    </subcellularLocation>
</comment>
<gene>
    <name evidence="7" type="ORF">CLF_101226</name>
</gene>
<reference evidence="7" key="1">
    <citation type="journal article" date="2011" name="Genome Biol.">
        <title>The draft genome of the carcinogenic human liver fluke Clonorchis sinensis.</title>
        <authorList>
            <person name="Wang X."/>
            <person name="Chen W."/>
            <person name="Huang Y."/>
            <person name="Sun J."/>
            <person name="Men J."/>
            <person name="Liu H."/>
            <person name="Luo F."/>
            <person name="Guo L."/>
            <person name="Lv X."/>
            <person name="Deng C."/>
            <person name="Zhou C."/>
            <person name="Fan Y."/>
            <person name="Li X."/>
            <person name="Huang L."/>
            <person name="Hu Y."/>
            <person name="Liang C."/>
            <person name="Hu X."/>
            <person name="Xu J."/>
            <person name="Yu X."/>
        </authorList>
    </citation>
    <scope>NUCLEOTIDE SEQUENCE [LARGE SCALE GENOMIC DNA]</scope>
    <source>
        <strain evidence="7">Henan</strain>
    </source>
</reference>
<dbReference type="InterPro" id="IPR017452">
    <property type="entry name" value="GPCR_Rhodpsn_7TM"/>
</dbReference>
<dbReference type="Gene3D" id="1.20.1070.10">
    <property type="entry name" value="Rhodopsin 7-helix transmembrane proteins"/>
    <property type="match status" value="1"/>
</dbReference>
<reference key="2">
    <citation type="submission" date="2011-10" db="EMBL/GenBank/DDBJ databases">
        <title>The genome and transcriptome sequence of Clonorchis sinensis provide insights into the carcinogenic liver fluke.</title>
        <authorList>
            <person name="Wang X."/>
            <person name="Huang Y."/>
            <person name="Chen W."/>
            <person name="Liu H."/>
            <person name="Guo L."/>
            <person name="Chen Y."/>
            <person name="Luo F."/>
            <person name="Zhou W."/>
            <person name="Sun J."/>
            <person name="Mao Q."/>
            <person name="Liang P."/>
            <person name="Zhou C."/>
            <person name="Tian Y."/>
            <person name="Men J."/>
            <person name="Lv X."/>
            <person name="Huang L."/>
            <person name="Zhou J."/>
            <person name="Hu Y."/>
            <person name="Li R."/>
            <person name="Zhang F."/>
            <person name="Lei H."/>
            <person name="Li X."/>
            <person name="Hu X."/>
            <person name="Liang C."/>
            <person name="Xu J."/>
            <person name="Wu Z."/>
            <person name="Yu X."/>
        </authorList>
    </citation>
    <scope>NUCLEOTIDE SEQUENCE</scope>
    <source>
        <strain>Henan</strain>
    </source>
</reference>
<keyword evidence="4 5" id="KW-0472">Membrane</keyword>
<dbReference type="PROSITE" id="PS50262">
    <property type="entry name" value="G_PROTEIN_RECEP_F1_2"/>
    <property type="match status" value="1"/>
</dbReference>
<feature type="transmembrane region" description="Helical" evidence="5">
    <location>
        <begin position="85"/>
        <end position="102"/>
    </location>
</feature>
<organism evidence="7 8">
    <name type="scientific">Clonorchis sinensis</name>
    <name type="common">Chinese liver fluke</name>
    <dbReference type="NCBI Taxonomy" id="79923"/>
    <lineage>
        <taxon>Eukaryota</taxon>
        <taxon>Metazoa</taxon>
        <taxon>Spiralia</taxon>
        <taxon>Lophotrochozoa</taxon>
        <taxon>Platyhelminthes</taxon>
        <taxon>Trematoda</taxon>
        <taxon>Digenea</taxon>
        <taxon>Opisthorchiida</taxon>
        <taxon>Opisthorchiata</taxon>
        <taxon>Opisthorchiidae</taxon>
        <taxon>Clonorchis</taxon>
    </lineage>
</organism>
<evidence type="ECO:0000313" key="8">
    <source>
        <dbReference type="Proteomes" id="UP000008909"/>
    </source>
</evidence>
<evidence type="ECO:0000256" key="5">
    <source>
        <dbReference type="SAM" id="Phobius"/>
    </source>
</evidence>